<sequence>MLTNGQQELPPHLLLCANYNQSISSLNYQNYRFHHFVPTSNHVQNPSAGLNPISQQLIDESDLGNKLRPPKPEFHQAHDEITDQPSHELVMCPHHQEHPLYRTFVPIRRFTR</sequence>
<reference evidence="1" key="1">
    <citation type="journal article" date="2014" name="Genome Biol. Evol.">
        <title>Pangenome evidence for extensive interdomain horizontal transfer affecting lineage core and shell genes in uncultured planktonic thaumarchaeota and euryarchaeota.</title>
        <authorList>
            <person name="Deschamps P."/>
            <person name="Zivanovic Y."/>
            <person name="Moreira D."/>
            <person name="Rodriguez-Valera F."/>
            <person name="Lopez-Garcia P."/>
        </authorList>
    </citation>
    <scope>NUCLEOTIDE SEQUENCE</scope>
</reference>
<evidence type="ECO:0000313" key="1">
    <source>
        <dbReference type="EMBL" id="AIF16490.1"/>
    </source>
</evidence>
<proteinExistence type="predicted"/>
<organism evidence="1">
    <name type="scientific">uncultured marine group II/III euryarchaeote KM3_74_D01</name>
    <dbReference type="NCBI Taxonomy" id="1456502"/>
    <lineage>
        <taxon>Archaea</taxon>
        <taxon>Methanobacteriati</taxon>
        <taxon>Methanobacteriota</taxon>
        <taxon>environmental samples</taxon>
    </lineage>
</organism>
<accession>A0A075HMN5</accession>
<protein>
    <submittedName>
        <fullName evidence="1">Uncharacterized protein</fullName>
    </submittedName>
</protein>
<dbReference type="AlphaFoldDB" id="A0A075HMN5"/>
<name>A0A075HMN5_9EURY</name>
<dbReference type="EMBL" id="KF901057">
    <property type="protein sequence ID" value="AIF16490.1"/>
    <property type="molecule type" value="Genomic_DNA"/>
</dbReference>